<organism evidence="2 3">
    <name type="scientific">Apteryx owenii</name>
    <name type="common">Little spotted kiwi</name>
    <dbReference type="NCBI Taxonomy" id="8824"/>
    <lineage>
        <taxon>Eukaryota</taxon>
        <taxon>Metazoa</taxon>
        <taxon>Chordata</taxon>
        <taxon>Craniata</taxon>
        <taxon>Vertebrata</taxon>
        <taxon>Euteleostomi</taxon>
        <taxon>Archelosauria</taxon>
        <taxon>Archosauria</taxon>
        <taxon>Dinosauria</taxon>
        <taxon>Saurischia</taxon>
        <taxon>Theropoda</taxon>
        <taxon>Coelurosauria</taxon>
        <taxon>Aves</taxon>
        <taxon>Palaeognathae</taxon>
        <taxon>Apterygiformes</taxon>
        <taxon>Apterygidae</taxon>
        <taxon>Apteryx</taxon>
    </lineage>
</organism>
<evidence type="ECO:0000256" key="1">
    <source>
        <dbReference type="SAM" id="MobiDB-lite"/>
    </source>
</evidence>
<accession>A0A8B9SEY4</accession>
<protein>
    <submittedName>
        <fullName evidence="2">Uncharacterized protein</fullName>
    </submittedName>
</protein>
<evidence type="ECO:0000313" key="2">
    <source>
        <dbReference type="Ensembl" id="ENSAOWP00000028655.1"/>
    </source>
</evidence>
<dbReference type="AlphaFoldDB" id="A0A8B9SEY4"/>
<feature type="region of interest" description="Disordered" evidence="1">
    <location>
        <begin position="60"/>
        <end position="107"/>
    </location>
</feature>
<dbReference type="Ensembl" id="ENSAOWT00000032462.1">
    <property type="protein sequence ID" value="ENSAOWP00000028655.1"/>
    <property type="gene ID" value="ENSAOWG00000019302.1"/>
</dbReference>
<reference evidence="2" key="1">
    <citation type="submission" date="2025-08" db="UniProtKB">
        <authorList>
            <consortium name="Ensembl"/>
        </authorList>
    </citation>
    <scope>IDENTIFICATION</scope>
</reference>
<name>A0A8B9SEY4_APTOW</name>
<keyword evidence="3" id="KW-1185">Reference proteome</keyword>
<sequence length="107" mass="10999">CLPCGAQGAMRVVSAQLRPCHCRVTSLATSTLDTTEQGGSLSFSLQAGQNAAAPALLVPHPLPSPRHGRAPKPYGHVATSTAGDFAPLKNQPEGNRRGQSCLGGERG</sequence>
<proteinExistence type="predicted"/>
<reference evidence="2" key="2">
    <citation type="submission" date="2025-09" db="UniProtKB">
        <authorList>
            <consortium name="Ensembl"/>
        </authorList>
    </citation>
    <scope>IDENTIFICATION</scope>
</reference>
<evidence type="ECO:0000313" key="3">
    <source>
        <dbReference type="Proteomes" id="UP000694424"/>
    </source>
</evidence>
<dbReference type="Proteomes" id="UP000694424">
    <property type="component" value="Unplaced"/>
</dbReference>